<reference evidence="1 2" key="1">
    <citation type="submission" date="2023-01" db="EMBL/GenBank/DDBJ databases">
        <title>Analysis of 21 Apiospora genomes using comparative genomics revels a genus with tremendous synthesis potential of carbohydrate active enzymes and secondary metabolites.</title>
        <authorList>
            <person name="Sorensen T."/>
        </authorList>
    </citation>
    <scope>NUCLEOTIDE SEQUENCE [LARGE SCALE GENOMIC DNA]</scope>
    <source>
        <strain evidence="1 2">CBS 83171</strain>
    </source>
</reference>
<protein>
    <submittedName>
        <fullName evidence="1">Uncharacterized protein</fullName>
    </submittedName>
</protein>
<dbReference type="Gene3D" id="2.120.10.80">
    <property type="entry name" value="Kelch-type beta propeller"/>
    <property type="match status" value="1"/>
</dbReference>
<gene>
    <name evidence="1" type="ORF">PG996_012122</name>
</gene>
<evidence type="ECO:0000313" key="2">
    <source>
        <dbReference type="Proteomes" id="UP001446871"/>
    </source>
</evidence>
<dbReference type="EMBL" id="JAQQWM010000008">
    <property type="protein sequence ID" value="KAK8052821.1"/>
    <property type="molecule type" value="Genomic_DNA"/>
</dbReference>
<accession>A0ABR1U3T1</accession>
<comment type="caution">
    <text evidence="1">The sequence shown here is derived from an EMBL/GenBank/DDBJ whole genome shotgun (WGS) entry which is preliminary data.</text>
</comment>
<dbReference type="InterPro" id="IPR011043">
    <property type="entry name" value="Gal_Oxase/kelch_b-propeller"/>
</dbReference>
<dbReference type="SUPFAM" id="SSF50965">
    <property type="entry name" value="Galactose oxidase, central domain"/>
    <property type="match status" value="1"/>
</dbReference>
<dbReference type="InterPro" id="IPR015915">
    <property type="entry name" value="Kelch-typ_b-propeller"/>
</dbReference>
<organism evidence="1 2">
    <name type="scientific">Apiospora saccharicola</name>
    <dbReference type="NCBI Taxonomy" id="335842"/>
    <lineage>
        <taxon>Eukaryota</taxon>
        <taxon>Fungi</taxon>
        <taxon>Dikarya</taxon>
        <taxon>Ascomycota</taxon>
        <taxon>Pezizomycotina</taxon>
        <taxon>Sordariomycetes</taxon>
        <taxon>Xylariomycetidae</taxon>
        <taxon>Amphisphaeriales</taxon>
        <taxon>Apiosporaceae</taxon>
        <taxon>Apiospora</taxon>
    </lineage>
</organism>
<sequence length="297" mass="33128">MTLEGEDAQANDSDGEDLTTAMDVKSFSIFGLPSSIRTKGDLEPLKNLTAQEYASGRVPRFGKSNPEIMDVPFWSAMIAAELGPWSANNIVHYGKTGDSEPTWTFAERMGQTTTELPDGRLVFIAGEHEDFYDPDFHIYNDVCVFDKKKKNRSTSSSSEDGGGGKRSPPVLYGYPKTVFPPTDFHTATLVEGTPDIYIIGCMGYLDQRRSGETPVYRLDTRDFSMHAVKTSGEKPGWINHHNACLVEDGTAIRVWGEKHKYSGSRVYVKDGNKRGECADFEGEYLLHLETGRWTRQS</sequence>
<proteinExistence type="predicted"/>
<name>A0ABR1U3T1_9PEZI</name>
<evidence type="ECO:0000313" key="1">
    <source>
        <dbReference type="EMBL" id="KAK8052821.1"/>
    </source>
</evidence>
<keyword evidence="2" id="KW-1185">Reference proteome</keyword>
<dbReference type="Proteomes" id="UP001446871">
    <property type="component" value="Unassembled WGS sequence"/>
</dbReference>